<gene>
    <name evidence="2" type="ORF">EOI86_12120</name>
</gene>
<sequence>MDDKILAALIAGLVSLTVGVVSFFATRWKVEHELRQTQFRDILQKRIEIYPRLWSICIRYETNWVIDGKPKDRDWAQAFLAELNAFNIDGGLFFTEELYNSFGDVRAGLRRAVDETGPGDTVDPQLTARIRIAIYGTTDEKGRVIPGLSTHLKDDLGSYRATTLQRRLARE</sequence>
<dbReference type="RefSeq" id="WP_127765465.1">
    <property type="nucleotide sequence ID" value="NZ_SADE01000002.1"/>
</dbReference>
<name>A0A3S2W438_9PROT</name>
<keyword evidence="3" id="KW-1185">Reference proteome</keyword>
<proteinExistence type="predicted"/>
<protein>
    <submittedName>
        <fullName evidence="2">Uncharacterized protein</fullName>
    </submittedName>
</protein>
<accession>A0A3S2W438</accession>
<dbReference type="Proteomes" id="UP000287447">
    <property type="component" value="Unassembled WGS sequence"/>
</dbReference>
<dbReference type="EMBL" id="SADE01000002">
    <property type="protein sequence ID" value="RVU35988.1"/>
    <property type="molecule type" value="Genomic_DNA"/>
</dbReference>
<keyword evidence="1" id="KW-1133">Transmembrane helix</keyword>
<feature type="transmembrane region" description="Helical" evidence="1">
    <location>
        <begin position="6"/>
        <end position="25"/>
    </location>
</feature>
<dbReference type="AlphaFoldDB" id="A0A3S2W438"/>
<dbReference type="OrthoDB" id="9526656at2"/>
<comment type="caution">
    <text evidence="2">The sequence shown here is derived from an EMBL/GenBank/DDBJ whole genome shotgun (WGS) entry which is preliminary data.</text>
</comment>
<evidence type="ECO:0000313" key="2">
    <source>
        <dbReference type="EMBL" id="RVU35988.1"/>
    </source>
</evidence>
<evidence type="ECO:0000256" key="1">
    <source>
        <dbReference type="SAM" id="Phobius"/>
    </source>
</evidence>
<reference evidence="3" key="1">
    <citation type="submission" date="2019-01" db="EMBL/GenBank/DDBJ databases">
        <title>Gri0909 isolated from a small marine red alga.</title>
        <authorList>
            <person name="Kim J."/>
            <person name="Jeong S.E."/>
            <person name="Jeon C.O."/>
        </authorList>
    </citation>
    <scope>NUCLEOTIDE SEQUENCE [LARGE SCALE GENOMIC DNA]</scope>
    <source>
        <strain evidence="3">Gri0909</strain>
    </source>
</reference>
<organism evidence="2 3">
    <name type="scientific">Hwanghaeella grinnelliae</name>
    <dbReference type="NCBI Taxonomy" id="2500179"/>
    <lineage>
        <taxon>Bacteria</taxon>
        <taxon>Pseudomonadati</taxon>
        <taxon>Pseudomonadota</taxon>
        <taxon>Alphaproteobacteria</taxon>
        <taxon>Rhodospirillales</taxon>
        <taxon>Rhodospirillaceae</taxon>
        <taxon>Hwanghaeella</taxon>
    </lineage>
</organism>
<keyword evidence="1" id="KW-0472">Membrane</keyword>
<keyword evidence="1" id="KW-0812">Transmembrane</keyword>
<evidence type="ECO:0000313" key="3">
    <source>
        <dbReference type="Proteomes" id="UP000287447"/>
    </source>
</evidence>